<feature type="domain" description="Glycoside hydrolase family 5" evidence="6">
    <location>
        <begin position="63"/>
        <end position="341"/>
    </location>
</feature>
<comment type="similarity">
    <text evidence="1 4">Belongs to the glycosyl hydrolase 5 (cellulase A) family.</text>
</comment>
<dbReference type="EMBL" id="JAZGQO010000001">
    <property type="protein sequence ID" value="KAK6195090.1"/>
    <property type="molecule type" value="Genomic_DNA"/>
</dbReference>
<evidence type="ECO:0000256" key="4">
    <source>
        <dbReference type="RuleBase" id="RU361153"/>
    </source>
</evidence>
<evidence type="ECO:0000256" key="2">
    <source>
        <dbReference type="ARBA" id="ARBA00022801"/>
    </source>
</evidence>
<dbReference type="AlphaFoldDB" id="A0AAN8KAS3"/>
<evidence type="ECO:0000256" key="5">
    <source>
        <dbReference type="SAM" id="SignalP"/>
    </source>
</evidence>
<protein>
    <recommendedName>
        <fullName evidence="6">Glycoside hydrolase family 5 domain-containing protein</fullName>
    </recommendedName>
</protein>
<dbReference type="SUPFAM" id="SSF51445">
    <property type="entry name" value="(Trans)glycosidases"/>
    <property type="match status" value="1"/>
</dbReference>
<keyword evidence="2 4" id="KW-0378">Hydrolase</keyword>
<keyword evidence="3 4" id="KW-0326">Glycosidase</keyword>
<organism evidence="7 8">
    <name type="scientific">Patella caerulea</name>
    <name type="common">Rayed Mediterranean limpet</name>
    <dbReference type="NCBI Taxonomy" id="87958"/>
    <lineage>
        <taxon>Eukaryota</taxon>
        <taxon>Metazoa</taxon>
        <taxon>Spiralia</taxon>
        <taxon>Lophotrochozoa</taxon>
        <taxon>Mollusca</taxon>
        <taxon>Gastropoda</taxon>
        <taxon>Patellogastropoda</taxon>
        <taxon>Patelloidea</taxon>
        <taxon>Patellidae</taxon>
        <taxon>Patella</taxon>
    </lineage>
</organism>
<feature type="chain" id="PRO_5042827962" description="Glycoside hydrolase family 5 domain-containing protein" evidence="5">
    <location>
        <begin position="20"/>
        <end position="379"/>
    </location>
</feature>
<dbReference type="Proteomes" id="UP001347796">
    <property type="component" value="Unassembled WGS sequence"/>
</dbReference>
<evidence type="ECO:0000313" key="7">
    <source>
        <dbReference type="EMBL" id="KAK6195090.1"/>
    </source>
</evidence>
<dbReference type="InterPro" id="IPR001547">
    <property type="entry name" value="Glyco_hydro_5"/>
</dbReference>
<feature type="signal peptide" evidence="5">
    <location>
        <begin position="1"/>
        <end position="19"/>
    </location>
</feature>
<keyword evidence="5" id="KW-0732">Signal</keyword>
<dbReference type="GO" id="GO:0000272">
    <property type="term" value="P:polysaccharide catabolic process"/>
    <property type="evidence" value="ECO:0007669"/>
    <property type="project" value="InterPro"/>
</dbReference>
<dbReference type="GO" id="GO:0004553">
    <property type="term" value="F:hydrolase activity, hydrolyzing O-glycosyl compounds"/>
    <property type="evidence" value="ECO:0007669"/>
    <property type="project" value="InterPro"/>
</dbReference>
<evidence type="ECO:0000313" key="8">
    <source>
        <dbReference type="Proteomes" id="UP001347796"/>
    </source>
</evidence>
<dbReference type="Gene3D" id="3.20.20.80">
    <property type="entry name" value="Glycosidases"/>
    <property type="match status" value="1"/>
</dbReference>
<evidence type="ECO:0000259" key="6">
    <source>
        <dbReference type="Pfam" id="PF00150"/>
    </source>
</evidence>
<accession>A0AAN8KAS3</accession>
<evidence type="ECO:0000256" key="1">
    <source>
        <dbReference type="ARBA" id="ARBA00005641"/>
    </source>
</evidence>
<dbReference type="PANTHER" id="PTHR37398:SF3">
    <property type="entry name" value="GLYCOSIDE HYDROLASE FAMILY 5 DOMAIN-CONTAINING PROTEIN"/>
    <property type="match status" value="1"/>
</dbReference>
<proteinExistence type="inferred from homology"/>
<dbReference type="InterPro" id="IPR017853">
    <property type="entry name" value="GH"/>
</dbReference>
<name>A0AAN8KAS3_PATCE</name>
<gene>
    <name evidence="7" type="ORF">SNE40_000588</name>
</gene>
<keyword evidence="8" id="KW-1185">Reference proteome</keyword>
<dbReference type="PANTHER" id="PTHR37398">
    <property type="entry name" value="ENDO-BETA-1,4-MANNANASE"/>
    <property type="match status" value="1"/>
</dbReference>
<reference evidence="7 8" key="1">
    <citation type="submission" date="2024-01" db="EMBL/GenBank/DDBJ databases">
        <title>The genome of the rayed Mediterranean limpet Patella caerulea (Linnaeus, 1758).</title>
        <authorList>
            <person name="Anh-Thu Weber A."/>
            <person name="Halstead-Nussloch G."/>
        </authorList>
    </citation>
    <scope>NUCLEOTIDE SEQUENCE [LARGE SCALE GENOMIC DNA]</scope>
    <source>
        <strain evidence="7">AATW-2023a</strain>
        <tissue evidence="7">Whole specimen</tissue>
    </source>
</reference>
<dbReference type="Pfam" id="PF00150">
    <property type="entry name" value="Cellulase"/>
    <property type="match status" value="1"/>
</dbReference>
<evidence type="ECO:0000256" key="3">
    <source>
        <dbReference type="ARBA" id="ARBA00023295"/>
    </source>
</evidence>
<sequence length="379" mass="42739">MVLYVAPVYLLFCTNIVLGGRLRVQGTHFVKDGQRVFLSGVNQAWINFGYDFGDNHYTQQRSKFENYLTMVHDNGGNSMRVWVHIEGQTTPVFDHQGYVVGLDKTGTFISEFKQYLKAAQKFNILIFACLWNGALFEHGEALGGLIRDTRKLHSYIDKALIPWVKAVKDEPAMGGWDIMNEFEGEIIANQHNSERCFDTVFMQGSGSGWAGAKYYAQELQRFVNWQTDAIRRTDPDALVTVGSWTARTSSDKLGLHNLWSDDCLRKAGGRPLGVLTFFTTHAYSSHDKYADYAPFNHKATEYGLDKPFVIGEFNQVSGGGKDITALFDYAYNNGYAGAWSWHLLGTGSNSDNATTQLRGLRFMRYKNDENRGGLVSFKL</sequence>
<comment type="caution">
    <text evidence="7">The sequence shown here is derived from an EMBL/GenBank/DDBJ whole genome shotgun (WGS) entry which is preliminary data.</text>
</comment>